<dbReference type="AlphaFoldDB" id="A0A256VIT9"/>
<dbReference type="EMBL" id="NGQC01000031">
    <property type="protein sequence ID" value="OYT03646.1"/>
    <property type="molecule type" value="Genomic_DNA"/>
</dbReference>
<reference evidence="2" key="1">
    <citation type="submission" date="2017-05" db="EMBL/GenBank/DDBJ databases">
        <authorList>
            <person name="Lin X.B."/>
            <person name="Stothard P."/>
            <person name="Tasseva G."/>
            <person name="Walter J."/>
        </authorList>
    </citation>
    <scope>NUCLEOTIDE SEQUENCE [LARGE SCALE GENOMIC DNA]</scope>
    <source>
        <strain evidence="2">103v</strain>
    </source>
</reference>
<evidence type="ECO:0000313" key="2">
    <source>
        <dbReference type="Proteomes" id="UP000216122"/>
    </source>
</evidence>
<proteinExistence type="predicted"/>
<dbReference type="RefSeq" id="WP_094504179.1">
    <property type="nucleotide sequence ID" value="NZ_NGPH01000030.1"/>
</dbReference>
<accession>A0A256VIT9</accession>
<reference evidence="1 2" key="2">
    <citation type="submission" date="2017-09" db="EMBL/GenBank/DDBJ databases">
        <title>Tripartite evolution among Lactobacillus johnsonii, Lactobacillus taiwanensis, Lactobacillus reuteri and their rodent host.</title>
        <authorList>
            <person name="Wang T."/>
            <person name="Knowles S."/>
            <person name="Cheng C."/>
        </authorList>
    </citation>
    <scope>NUCLEOTIDE SEQUENCE [LARGE SCALE GENOMIC DNA]</scope>
    <source>
        <strain evidence="1 2">103v</strain>
    </source>
</reference>
<evidence type="ECO:0000313" key="1">
    <source>
        <dbReference type="EMBL" id="OYT03646.1"/>
    </source>
</evidence>
<organism evidence="1 2">
    <name type="scientific">Limosilactobacillus reuteri</name>
    <name type="common">Lactobacillus reuteri</name>
    <dbReference type="NCBI Taxonomy" id="1598"/>
    <lineage>
        <taxon>Bacteria</taxon>
        <taxon>Bacillati</taxon>
        <taxon>Bacillota</taxon>
        <taxon>Bacilli</taxon>
        <taxon>Lactobacillales</taxon>
        <taxon>Lactobacillaceae</taxon>
        <taxon>Limosilactobacillus</taxon>
    </lineage>
</organism>
<gene>
    <name evidence="1" type="ORF">CBG21_05080</name>
</gene>
<dbReference type="Proteomes" id="UP000216122">
    <property type="component" value="Unassembled WGS sequence"/>
</dbReference>
<name>A0A256VIT9_LIMRT</name>
<sequence length="99" mass="11828">MDEKRPKINSVAIEKILNMYRDVCIAENAFINDCNHYNDNYEQRRIAFEQVLELADLKDDALSRAWQIRKEIKRQKWHLTLDEHGKNKYVCLDNNESGM</sequence>
<protein>
    <submittedName>
        <fullName evidence="1">Uncharacterized protein</fullName>
    </submittedName>
</protein>
<comment type="caution">
    <text evidence="1">The sequence shown here is derived from an EMBL/GenBank/DDBJ whole genome shotgun (WGS) entry which is preliminary data.</text>
</comment>